<proteinExistence type="predicted"/>
<accession>A0AC34PUX7</accession>
<evidence type="ECO:0000313" key="2">
    <source>
        <dbReference type="WBParaSite" id="JU765_v2.g10187.t1"/>
    </source>
</evidence>
<reference evidence="2" key="1">
    <citation type="submission" date="2022-11" db="UniProtKB">
        <authorList>
            <consortium name="WormBaseParasite"/>
        </authorList>
    </citation>
    <scope>IDENTIFICATION</scope>
</reference>
<evidence type="ECO:0000313" key="1">
    <source>
        <dbReference type="Proteomes" id="UP000887576"/>
    </source>
</evidence>
<protein>
    <submittedName>
        <fullName evidence="2">Uncharacterized protein</fullName>
    </submittedName>
</protein>
<dbReference type="WBParaSite" id="JU765_v2.g10187.t1">
    <property type="protein sequence ID" value="JU765_v2.g10187.t1"/>
    <property type="gene ID" value="JU765_v2.g10187"/>
</dbReference>
<sequence>MANDDDFMNQIFATVTLPEVKYLEPEPEINSEKHVAQSISTSQTVVSSQHQVHTESVVVTHSHSEHHMSSEQHTLEHHESTNSIKHEHSSRQISESENSKHEDEMGSQVFHRPTVDTFKVENGVLESDNESANKQEDHSEESKQHDVLNGLPHKTEQHDSLIQELRKNQHYRSSSSSSSSSSSASTLKNEPMEHVVMEEHLMSHEESHHENALQELPSHHYESPPANPAYDMPPPEPARDYESDHDVVVPLARQTYHFDSDVVHESEKPVVAERIHSRTSSVASVKSQTSVSSKSSHPQPSVRSSRASSTSTLVSNKEVPIVLKRTSHEHEIQHHPEPIHFESLHSVHELANIYNHETNGIHKIREYGTGTNSHRSSISTPEYQPTNHVFETQHVIIESREKMQKPPQRNLNHTPRASGEIDAESIKPVNKLQEMFGGRASPVTYKPNTHELAKRDSVSSVDSKASKSNVSSRSMFFS</sequence>
<name>A0AC34PUX7_9BILA</name>
<dbReference type="Proteomes" id="UP000887576">
    <property type="component" value="Unplaced"/>
</dbReference>
<organism evidence="1 2">
    <name type="scientific">Panagrolaimus sp. JU765</name>
    <dbReference type="NCBI Taxonomy" id="591449"/>
    <lineage>
        <taxon>Eukaryota</taxon>
        <taxon>Metazoa</taxon>
        <taxon>Ecdysozoa</taxon>
        <taxon>Nematoda</taxon>
        <taxon>Chromadorea</taxon>
        <taxon>Rhabditida</taxon>
        <taxon>Tylenchina</taxon>
        <taxon>Panagrolaimomorpha</taxon>
        <taxon>Panagrolaimoidea</taxon>
        <taxon>Panagrolaimidae</taxon>
        <taxon>Panagrolaimus</taxon>
    </lineage>
</organism>